<sequence>MPMTLARSIDIDCCDRVAPTPVSPAQPLMALLTELSAVIQNLTDAQYVQKPVGVMPSSVGGHVRHCLDHVAALVEARQSNTLNYDHRQRGTPIENDREAAAAAVRAQVDALSAWHESDLAADISLSVLLTSDGQPINVGSTLGRELAYTVSHTIHHNAIIGAMVKTLGGLLPDCFGFAPATLRDAAHRKAG</sequence>
<proteinExistence type="predicted"/>
<feature type="domain" description="DinB-like" evidence="1">
    <location>
        <begin position="33"/>
        <end position="160"/>
    </location>
</feature>
<dbReference type="Proteomes" id="UP000593765">
    <property type="component" value="Chromosome"/>
</dbReference>
<dbReference type="Pfam" id="PF12867">
    <property type="entry name" value="DinB_2"/>
    <property type="match status" value="1"/>
</dbReference>
<keyword evidence="3" id="KW-1185">Reference proteome</keyword>
<evidence type="ECO:0000313" key="3">
    <source>
        <dbReference type="Proteomes" id="UP000593765"/>
    </source>
</evidence>
<name>A0A7M2WVQ8_9BACT</name>
<dbReference type="PANTHER" id="PTHR39473">
    <property type="match status" value="1"/>
</dbReference>
<dbReference type="Gene3D" id="1.20.120.450">
    <property type="entry name" value="dinb family like domain"/>
    <property type="match status" value="1"/>
</dbReference>
<evidence type="ECO:0000313" key="2">
    <source>
        <dbReference type="EMBL" id="QOV89546.1"/>
    </source>
</evidence>
<dbReference type="PANTHER" id="PTHR39473:SF1">
    <property type="entry name" value="DINB-LIKE DOMAIN-CONTAINING PROTEIN"/>
    <property type="match status" value="1"/>
</dbReference>
<dbReference type="RefSeq" id="WP_206292593.1">
    <property type="nucleotide sequence ID" value="NZ_CP063458.1"/>
</dbReference>
<protein>
    <submittedName>
        <fullName evidence="2">DinB family protein</fullName>
    </submittedName>
</protein>
<dbReference type="AlphaFoldDB" id="A0A7M2WVQ8"/>
<dbReference type="SUPFAM" id="SSF109854">
    <property type="entry name" value="DinB/YfiT-like putative metalloenzymes"/>
    <property type="match status" value="1"/>
</dbReference>
<evidence type="ECO:0000259" key="1">
    <source>
        <dbReference type="Pfam" id="PF12867"/>
    </source>
</evidence>
<dbReference type="KEGG" id="hbs:IPV69_25700"/>
<accession>A0A7M2WVQ8</accession>
<organism evidence="2 3">
    <name type="scientific">Humisphaera borealis</name>
    <dbReference type="NCBI Taxonomy" id="2807512"/>
    <lineage>
        <taxon>Bacteria</taxon>
        <taxon>Pseudomonadati</taxon>
        <taxon>Planctomycetota</taxon>
        <taxon>Phycisphaerae</taxon>
        <taxon>Tepidisphaerales</taxon>
        <taxon>Tepidisphaeraceae</taxon>
        <taxon>Humisphaera</taxon>
    </lineage>
</organism>
<gene>
    <name evidence="2" type="ORF">IPV69_25700</name>
</gene>
<dbReference type="InterPro" id="IPR024775">
    <property type="entry name" value="DinB-like"/>
</dbReference>
<reference evidence="2 3" key="1">
    <citation type="submission" date="2020-10" db="EMBL/GenBank/DDBJ databases">
        <title>Wide distribution of Phycisphaera-like planctomycetes from WD2101 soil group in peatlands and genome analysis of the first cultivated representative.</title>
        <authorList>
            <person name="Dedysh S.N."/>
            <person name="Beletsky A.V."/>
            <person name="Ivanova A."/>
            <person name="Kulichevskaya I.S."/>
            <person name="Suzina N.E."/>
            <person name="Philippov D.A."/>
            <person name="Rakitin A.L."/>
            <person name="Mardanov A.V."/>
            <person name="Ravin N.V."/>
        </authorList>
    </citation>
    <scope>NUCLEOTIDE SEQUENCE [LARGE SCALE GENOMIC DNA]</scope>
    <source>
        <strain evidence="2 3">M1803</strain>
    </source>
</reference>
<dbReference type="InterPro" id="IPR034660">
    <property type="entry name" value="DinB/YfiT-like"/>
</dbReference>
<dbReference type="EMBL" id="CP063458">
    <property type="protein sequence ID" value="QOV89546.1"/>
    <property type="molecule type" value="Genomic_DNA"/>
</dbReference>